<dbReference type="InterPro" id="IPR000644">
    <property type="entry name" value="CBS_dom"/>
</dbReference>
<dbReference type="eggNOG" id="COG0517">
    <property type="taxonomic scope" value="Bacteria"/>
</dbReference>
<feature type="domain" description="CBS" evidence="3">
    <location>
        <begin position="81"/>
        <end position="139"/>
    </location>
</feature>
<dbReference type="PANTHER" id="PTHR43080">
    <property type="entry name" value="CBS DOMAIN-CONTAINING PROTEIN CBSX3, MITOCHONDRIAL"/>
    <property type="match status" value="1"/>
</dbReference>
<evidence type="ECO:0000259" key="3">
    <source>
        <dbReference type="PROSITE" id="PS51371"/>
    </source>
</evidence>
<evidence type="ECO:0000313" key="5">
    <source>
        <dbReference type="Proteomes" id="UP000006055"/>
    </source>
</evidence>
<protein>
    <submittedName>
        <fullName evidence="4">CBS domain-containing protein</fullName>
    </submittedName>
</protein>
<dbReference type="SMART" id="SM00116">
    <property type="entry name" value="CBS"/>
    <property type="match status" value="2"/>
</dbReference>
<evidence type="ECO:0000313" key="4">
    <source>
        <dbReference type="EMBL" id="AFM24025.1"/>
    </source>
</evidence>
<evidence type="ECO:0000256" key="1">
    <source>
        <dbReference type="ARBA" id="ARBA00023122"/>
    </source>
</evidence>
<dbReference type="CDD" id="cd04584">
    <property type="entry name" value="CBS_pair_AcuB_like"/>
    <property type="match status" value="1"/>
</dbReference>
<accession>I4C384</accession>
<name>I4C384_DESTA</name>
<keyword evidence="5" id="KW-1185">Reference proteome</keyword>
<dbReference type="EMBL" id="CP003360">
    <property type="protein sequence ID" value="AFM24025.1"/>
    <property type="molecule type" value="Genomic_DNA"/>
</dbReference>
<reference evidence="5" key="1">
    <citation type="submission" date="2012-06" db="EMBL/GenBank/DDBJ databases">
        <title>Complete sequence of chromosome of Desulfomonile tiedjei DSM 6799.</title>
        <authorList>
            <person name="Lucas S."/>
            <person name="Copeland A."/>
            <person name="Lapidus A."/>
            <person name="Glavina del Rio T."/>
            <person name="Dalin E."/>
            <person name="Tice H."/>
            <person name="Bruce D."/>
            <person name="Goodwin L."/>
            <person name="Pitluck S."/>
            <person name="Peters L."/>
            <person name="Ovchinnikova G."/>
            <person name="Zeytun A."/>
            <person name="Lu M."/>
            <person name="Kyrpides N."/>
            <person name="Mavromatis K."/>
            <person name="Ivanova N."/>
            <person name="Brettin T."/>
            <person name="Detter J.C."/>
            <person name="Han C."/>
            <person name="Larimer F."/>
            <person name="Land M."/>
            <person name="Hauser L."/>
            <person name="Markowitz V."/>
            <person name="Cheng J.-F."/>
            <person name="Hugenholtz P."/>
            <person name="Woyke T."/>
            <person name="Wu D."/>
            <person name="Spring S."/>
            <person name="Schroeder M."/>
            <person name="Brambilla E."/>
            <person name="Klenk H.-P."/>
            <person name="Eisen J.A."/>
        </authorList>
    </citation>
    <scope>NUCLEOTIDE SEQUENCE [LARGE SCALE GENOMIC DNA]</scope>
    <source>
        <strain evidence="5">ATCC 49306 / DSM 6799 / DCB-1</strain>
    </source>
</reference>
<dbReference type="AlphaFoldDB" id="I4C384"/>
<sequence length="227" mass="25082">MLVKNWMNKDVVTIDSHAPLQEAINLLMENNISILPVMEEGKLVGIVTDRDVKRASPSDACLLDFQNVMYHVARMAVGSIMSKPALTISTDRTIEETAEVLLENNISGAPVVDEKGEIKGIITKDDLFAALISLSGLSHRGVLFGFLLKDAPGSIREVTDPIREQGGRLASIVSTYESAPEGSRYVYIRAFDLDAEAVSNLQNEYLAKHVILFKVDLSNNEREFFEN</sequence>
<evidence type="ECO:0000256" key="2">
    <source>
        <dbReference type="PROSITE-ProRule" id="PRU00703"/>
    </source>
</evidence>
<gene>
    <name evidence="4" type="ordered locus">Desti_1312</name>
</gene>
<dbReference type="PROSITE" id="PS51371">
    <property type="entry name" value="CBS"/>
    <property type="match status" value="2"/>
</dbReference>
<dbReference type="SUPFAM" id="SSF54631">
    <property type="entry name" value="CBS-domain pair"/>
    <property type="match status" value="1"/>
</dbReference>
<dbReference type="InterPro" id="IPR051257">
    <property type="entry name" value="Diverse_CBS-Domain"/>
</dbReference>
<dbReference type="Pfam" id="PF00571">
    <property type="entry name" value="CBS"/>
    <property type="match status" value="2"/>
</dbReference>
<organism evidence="4 5">
    <name type="scientific">Desulfomonile tiedjei (strain ATCC 49306 / DSM 6799 / DCB-1)</name>
    <dbReference type="NCBI Taxonomy" id="706587"/>
    <lineage>
        <taxon>Bacteria</taxon>
        <taxon>Pseudomonadati</taxon>
        <taxon>Thermodesulfobacteriota</taxon>
        <taxon>Desulfomonilia</taxon>
        <taxon>Desulfomonilales</taxon>
        <taxon>Desulfomonilaceae</taxon>
        <taxon>Desulfomonile</taxon>
    </lineage>
</organism>
<dbReference type="STRING" id="706587.Desti_1312"/>
<dbReference type="HOGENOM" id="CLU_040681_6_0_7"/>
<dbReference type="InterPro" id="IPR046342">
    <property type="entry name" value="CBS_dom_sf"/>
</dbReference>
<dbReference type="Gene3D" id="3.10.580.10">
    <property type="entry name" value="CBS-domain"/>
    <property type="match status" value="1"/>
</dbReference>
<dbReference type="RefSeq" id="WP_014809176.1">
    <property type="nucleotide sequence ID" value="NC_018025.1"/>
</dbReference>
<dbReference type="Proteomes" id="UP000006055">
    <property type="component" value="Chromosome"/>
</dbReference>
<keyword evidence="1 2" id="KW-0129">CBS domain</keyword>
<dbReference type="PANTHER" id="PTHR43080:SF2">
    <property type="entry name" value="CBS DOMAIN-CONTAINING PROTEIN"/>
    <property type="match status" value="1"/>
</dbReference>
<dbReference type="KEGG" id="dti:Desti_1312"/>
<dbReference type="OrthoDB" id="9802114at2"/>
<proteinExistence type="predicted"/>
<feature type="domain" description="CBS" evidence="3">
    <location>
        <begin position="7"/>
        <end position="65"/>
    </location>
</feature>